<sequence>MNRPTTLTLGPIGRPKLGRDGRTVVVSIPISFRRQGGRKRVVTPANAEAWSPPKPQVDNTLVKAVARAHRWRSMLESNLFSSVRDLAKAERINESYLCRVLRLTLLSPAITEAILNGLQPDGLELAQLLKSIPADWDEQQILISSTTRKAASR</sequence>
<reference evidence="1 2" key="1">
    <citation type="submission" date="2015-04" db="EMBL/GenBank/DDBJ databases">
        <title>Comparative genomics of rhizobia nodulating Arachis hypogaea in China.</title>
        <authorList>
            <person name="Li Y."/>
        </authorList>
    </citation>
    <scope>NUCLEOTIDE SEQUENCE [LARGE SCALE GENOMIC DNA]</scope>
    <source>
        <strain evidence="1 2">CCBAU 51757</strain>
    </source>
</reference>
<comment type="caution">
    <text evidence="1">The sequence shown here is derived from an EMBL/GenBank/DDBJ whole genome shotgun (WGS) entry which is preliminary data.</text>
</comment>
<dbReference type="SUPFAM" id="SSF109709">
    <property type="entry name" value="KorB DNA-binding domain-like"/>
    <property type="match status" value="1"/>
</dbReference>
<protein>
    <submittedName>
        <fullName evidence="1">Bacteriophage-like protein</fullName>
    </submittedName>
</protein>
<accession>A0A4Q0S2N5</accession>
<proteinExistence type="predicted"/>
<gene>
    <name evidence="1" type="ORF">XH99_16680</name>
</gene>
<dbReference type="AlphaFoldDB" id="A0A4Q0S2N5"/>
<organism evidence="1 2">
    <name type="scientific">Bradyrhizobium nanningense</name>
    <dbReference type="NCBI Taxonomy" id="1325118"/>
    <lineage>
        <taxon>Bacteria</taxon>
        <taxon>Pseudomonadati</taxon>
        <taxon>Pseudomonadota</taxon>
        <taxon>Alphaproteobacteria</taxon>
        <taxon>Hyphomicrobiales</taxon>
        <taxon>Nitrobacteraceae</taxon>
        <taxon>Bradyrhizobium</taxon>
    </lineage>
</organism>
<dbReference type="Gene3D" id="1.10.10.2830">
    <property type="match status" value="1"/>
</dbReference>
<evidence type="ECO:0000313" key="2">
    <source>
        <dbReference type="Proteomes" id="UP000289546"/>
    </source>
</evidence>
<dbReference type="EMBL" id="LBJQ01000078">
    <property type="protein sequence ID" value="RXH27073.1"/>
    <property type="molecule type" value="Genomic_DNA"/>
</dbReference>
<dbReference type="OrthoDB" id="1550462at2"/>
<dbReference type="Proteomes" id="UP000289546">
    <property type="component" value="Unassembled WGS sequence"/>
</dbReference>
<keyword evidence="2" id="KW-1185">Reference proteome</keyword>
<evidence type="ECO:0000313" key="1">
    <source>
        <dbReference type="EMBL" id="RXH27073.1"/>
    </source>
</evidence>
<name>A0A4Q0S2N5_9BRAD</name>